<feature type="domain" description="HTH hxlR-type" evidence="4">
    <location>
        <begin position="11"/>
        <end position="102"/>
    </location>
</feature>
<accession>A0A1H4N3L1</accession>
<name>A0A1H4N3L1_9BACT</name>
<dbReference type="AlphaFoldDB" id="A0A1H4N3L1"/>
<dbReference type="PROSITE" id="PS51118">
    <property type="entry name" value="HTH_HXLR"/>
    <property type="match status" value="1"/>
</dbReference>
<evidence type="ECO:0000313" key="6">
    <source>
        <dbReference type="Proteomes" id="UP000182409"/>
    </source>
</evidence>
<dbReference type="InterPro" id="IPR036388">
    <property type="entry name" value="WH-like_DNA-bd_sf"/>
</dbReference>
<dbReference type="Pfam" id="PF01638">
    <property type="entry name" value="HxlR"/>
    <property type="match status" value="1"/>
</dbReference>
<dbReference type="PANTHER" id="PTHR33204">
    <property type="entry name" value="TRANSCRIPTIONAL REGULATOR, MARR FAMILY"/>
    <property type="match status" value="1"/>
</dbReference>
<sequence>MPVDRKRFSSCPIERTLAVLSGRWKAVVVLNLFSGSKRYSDLLRHATGVTERVLTQVLRELEEDGVVQKTDGFWRLTELGFNLIAAMNGLLAWGVQHANALPER</sequence>
<gene>
    <name evidence="5" type="ORF">SAMN05443244_2114</name>
</gene>
<evidence type="ECO:0000256" key="3">
    <source>
        <dbReference type="ARBA" id="ARBA00023163"/>
    </source>
</evidence>
<dbReference type="InterPro" id="IPR002577">
    <property type="entry name" value="HTH_HxlR"/>
</dbReference>
<organism evidence="5 6">
    <name type="scientific">Terriglobus roseus</name>
    <dbReference type="NCBI Taxonomy" id="392734"/>
    <lineage>
        <taxon>Bacteria</taxon>
        <taxon>Pseudomonadati</taxon>
        <taxon>Acidobacteriota</taxon>
        <taxon>Terriglobia</taxon>
        <taxon>Terriglobales</taxon>
        <taxon>Acidobacteriaceae</taxon>
        <taxon>Terriglobus</taxon>
    </lineage>
</organism>
<evidence type="ECO:0000256" key="2">
    <source>
        <dbReference type="ARBA" id="ARBA00023125"/>
    </source>
</evidence>
<keyword evidence="1" id="KW-0805">Transcription regulation</keyword>
<protein>
    <submittedName>
        <fullName evidence="5">Transcriptional regulator, HxlR family</fullName>
    </submittedName>
</protein>
<evidence type="ECO:0000256" key="1">
    <source>
        <dbReference type="ARBA" id="ARBA00023015"/>
    </source>
</evidence>
<keyword evidence="3" id="KW-0804">Transcription</keyword>
<dbReference type="PANTHER" id="PTHR33204:SF29">
    <property type="entry name" value="TRANSCRIPTIONAL REGULATOR"/>
    <property type="match status" value="1"/>
</dbReference>
<dbReference type="InterPro" id="IPR036390">
    <property type="entry name" value="WH_DNA-bd_sf"/>
</dbReference>
<proteinExistence type="predicted"/>
<keyword evidence="2" id="KW-0238">DNA-binding</keyword>
<dbReference type="SUPFAM" id="SSF46785">
    <property type="entry name" value="Winged helix' DNA-binding domain"/>
    <property type="match status" value="1"/>
</dbReference>
<reference evidence="5 6" key="1">
    <citation type="submission" date="2016-10" db="EMBL/GenBank/DDBJ databases">
        <authorList>
            <person name="de Groot N.N."/>
        </authorList>
    </citation>
    <scope>NUCLEOTIDE SEQUENCE [LARGE SCALE GENOMIC DNA]</scope>
    <source>
        <strain evidence="5 6">AB35.6</strain>
    </source>
</reference>
<evidence type="ECO:0000259" key="4">
    <source>
        <dbReference type="PROSITE" id="PS51118"/>
    </source>
</evidence>
<dbReference type="Proteomes" id="UP000182409">
    <property type="component" value="Unassembled WGS sequence"/>
</dbReference>
<dbReference type="Gene3D" id="1.10.10.10">
    <property type="entry name" value="Winged helix-like DNA-binding domain superfamily/Winged helix DNA-binding domain"/>
    <property type="match status" value="1"/>
</dbReference>
<dbReference type="OrthoDB" id="9791143at2"/>
<dbReference type="EMBL" id="FNSD01000001">
    <property type="protein sequence ID" value="SEB89325.1"/>
    <property type="molecule type" value="Genomic_DNA"/>
</dbReference>
<dbReference type="GO" id="GO:0003677">
    <property type="term" value="F:DNA binding"/>
    <property type="evidence" value="ECO:0007669"/>
    <property type="project" value="UniProtKB-KW"/>
</dbReference>
<evidence type="ECO:0000313" key="5">
    <source>
        <dbReference type="EMBL" id="SEB89325.1"/>
    </source>
</evidence>